<gene>
    <name evidence="3" type="primary">LOC117570040</name>
</gene>
<dbReference type="AlphaFoldDB" id="A0A6P8YKL9"/>
<keyword evidence="1" id="KW-0812">Transmembrane</keyword>
<organism evidence="2 3">
    <name type="scientific">Drosophila albomicans</name>
    <name type="common">Fruit fly</name>
    <dbReference type="NCBI Taxonomy" id="7291"/>
    <lineage>
        <taxon>Eukaryota</taxon>
        <taxon>Metazoa</taxon>
        <taxon>Ecdysozoa</taxon>
        <taxon>Arthropoda</taxon>
        <taxon>Hexapoda</taxon>
        <taxon>Insecta</taxon>
        <taxon>Pterygota</taxon>
        <taxon>Neoptera</taxon>
        <taxon>Endopterygota</taxon>
        <taxon>Diptera</taxon>
        <taxon>Brachycera</taxon>
        <taxon>Muscomorpha</taxon>
        <taxon>Ephydroidea</taxon>
        <taxon>Drosophilidae</taxon>
        <taxon>Drosophila</taxon>
    </lineage>
</organism>
<feature type="transmembrane region" description="Helical" evidence="1">
    <location>
        <begin position="103"/>
        <end position="122"/>
    </location>
</feature>
<dbReference type="Proteomes" id="UP000515160">
    <property type="component" value="Chromosome 3"/>
</dbReference>
<sequence>MKYLKACGIAVTIINLLFSIVIIRALLDIGMVDRECSKENCANMPLLWIVVLISNIIFNVCILGYIFYNEQSAIRAWKYFSIVFVCLIVAPTCEETFVGKIKLMFIIFIVKIFISIIIIVIVEKTLPQKDDLPNSIQFYATNRIPTNSTNQRSNFATSAGTRRYRQRQQYESWSENERIELPNTQFEYDFTIGELLINGGTGSDKNDFGNCDDSDRQNNGSLNNDNDGCCQISNDDNCGGGYDYSCTNDYESNNCGCDDSGGYDCGGDDD</sequence>
<accession>A0A6P8YKL9</accession>
<evidence type="ECO:0000313" key="3">
    <source>
        <dbReference type="RefSeq" id="XP_034107357.1"/>
    </source>
</evidence>
<protein>
    <submittedName>
        <fullName evidence="3">Uncharacterized protein LOC117570040 isoform X1</fullName>
    </submittedName>
</protein>
<name>A0A6P8YKL9_DROAB</name>
<reference evidence="3" key="1">
    <citation type="submission" date="2025-08" db="UniProtKB">
        <authorList>
            <consortium name="RefSeq"/>
        </authorList>
    </citation>
    <scope>IDENTIFICATION</scope>
    <source>
        <strain evidence="3">15112-1751.03</strain>
        <tissue evidence="3">Whole Adult</tissue>
    </source>
</reference>
<keyword evidence="2" id="KW-1185">Reference proteome</keyword>
<keyword evidence="1" id="KW-1133">Transmembrane helix</keyword>
<keyword evidence="1" id="KW-0472">Membrane</keyword>
<proteinExistence type="predicted"/>
<feature type="transmembrane region" description="Helical" evidence="1">
    <location>
        <begin position="79"/>
        <end position="97"/>
    </location>
</feature>
<evidence type="ECO:0000256" key="1">
    <source>
        <dbReference type="SAM" id="Phobius"/>
    </source>
</evidence>
<dbReference type="GeneID" id="117570040"/>
<evidence type="ECO:0000313" key="2">
    <source>
        <dbReference type="Proteomes" id="UP000515160"/>
    </source>
</evidence>
<dbReference type="RefSeq" id="XP_034107357.1">
    <property type="nucleotide sequence ID" value="XM_034251466.2"/>
</dbReference>
<feature type="transmembrane region" description="Helical" evidence="1">
    <location>
        <begin position="47"/>
        <end position="67"/>
    </location>
</feature>
<feature type="transmembrane region" description="Helical" evidence="1">
    <location>
        <begin position="7"/>
        <end position="27"/>
    </location>
</feature>